<keyword evidence="3 6" id="KW-1133">Transmembrane helix</keyword>
<evidence type="ECO:0000256" key="5">
    <source>
        <dbReference type="SAM" id="MobiDB-lite"/>
    </source>
</evidence>
<feature type="transmembrane region" description="Helical" evidence="6">
    <location>
        <begin position="138"/>
        <end position="156"/>
    </location>
</feature>
<evidence type="ECO:0000256" key="6">
    <source>
        <dbReference type="SAM" id="Phobius"/>
    </source>
</evidence>
<feature type="transmembrane region" description="Helical" evidence="6">
    <location>
        <begin position="306"/>
        <end position="327"/>
    </location>
</feature>
<name>A0A084AQ30_STACB</name>
<evidence type="ECO:0000256" key="4">
    <source>
        <dbReference type="ARBA" id="ARBA00023136"/>
    </source>
</evidence>
<protein>
    <recommendedName>
        <fullName evidence="7">EamA domain-containing protein</fullName>
    </recommendedName>
</protein>
<dbReference type="SUPFAM" id="SSF103481">
    <property type="entry name" value="Multidrug resistance efflux transporter EmrE"/>
    <property type="match status" value="2"/>
</dbReference>
<dbReference type="HOGENOM" id="CLU_032828_4_3_1"/>
<keyword evidence="9" id="KW-1185">Reference proteome</keyword>
<feature type="compositionally biased region" description="Polar residues" evidence="5">
    <location>
        <begin position="440"/>
        <end position="456"/>
    </location>
</feature>
<keyword evidence="4 6" id="KW-0472">Membrane</keyword>
<dbReference type="InterPro" id="IPR000620">
    <property type="entry name" value="EamA_dom"/>
</dbReference>
<feature type="transmembrane region" description="Helical" evidence="6">
    <location>
        <begin position="98"/>
        <end position="118"/>
    </location>
</feature>
<feature type="transmembrane region" description="Helical" evidence="6">
    <location>
        <begin position="405"/>
        <end position="423"/>
    </location>
</feature>
<sequence>MDSSAGTPPREHDDVSSWPSTKQGFNEAGDSQSLANVSTTLSPDAPGSKHTYASADPFPRLSISPGPSSRLSPVPHGPYHGAAGHTPTQQRPSRLALFWARNMPAILVALSQFFGALMNLSARLLELEGEGMHPAQILLVRQMLTSVACLTYMWWTRVPGFPFGQRDIRLLLLTRGFAGFFGIYGMWYSMMYLPLADATVITFLGPGVAGVICYFVLHEPFTRSEQLATLVALLGVVLIARPAALFGWAAEKASADAPQGSHNSPSPGADHESTAEERMIAVGAAMLGVLGAGTAFTTLRTIGKRAHALISVNFFAMICTLIAAGLLLFGPLLDVSQPLLRWRNPTSLWQCLLLVLSGIFGFIMQFLLTTGLGADKSNRANSMVYTHMLFAVAFDKWVFHHSMGLMSFAGCSLILGSAVSIVLSKRAPAPKGDDVERQANLVSDNEDSTMLMSTMPGNADEAPFDRGRSS</sequence>
<evidence type="ECO:0000259" key="7">
    <source>
        <dbReference type="Pfam" id="PF00892"/>
    </source>
</evidence>
<proteinExistence type="predicted"/>
<dbReference type="AlphaFoldDB" id="A0A084AQ30"/>
<feature type="transmembrane region" description="Helical" evidence="6">
    <location>
        <begin position="279"/>
        <end position="299"/>
    </location>
</feature>
<feature type="domain" description="EamA" evidence="7">
    <location>
        <begin position="105"/>
        <end position="240"/>
    </location>
</feature>
<feature type="transmembrane region" description="Helical" evidence="6">
    <location>
        <begin position="168"/>
        <end position="187"/>
    </location>
</feature>
<evidence type="ECO:0000256" key="1">
    <source>
        <dbReference type="ARBA" id="ARBA00004141"/>
    </source>
</evidence>
<dbReference type="OrthoDB" id="306876at2759"/>
<reference evidence="8 9" key="1">
    <citation type="journal article" date="2014" name="BMC Genomics">
        <title>Comparative genome sequencing reveals chemotype-specific gene clusters in the toxigenic black mold Stachybotrys.</title>
        <authorList>
            <person name="Semeiks J."/>
            <person name="Borek D."/>
            <person name="Otwinowski Z."/>
            <person name="Grishin N.V."/>
        </authorList>
    </citation>
    <scope>NUCLEOTIDE SEQUENCE [LARGE SCALE GENOMIC DNA]</scope>
    <source>
        <strain evidence="9">CBS 109288 / IBT 7711</strain>
    </source>
</reference>
<dbReference type="InterPro" id="IPR037185">
    <property type="entry name" value="EmrE-like"/>
</dbReference>
<accession>A0A084AQ30</accession>
<evidence type="ECO:0000313" key="8">
    <source>
        <dbReference type="EMBL" id="KEY67409.1"/>
    </source>
</evidence>
<evidence type="ECO:0000313" key="9">
    <source>
        <dbReference type="Proteomes" id="UP000028045"/>
    </source>
</evidence>
<dbReference type="Pfam" id="PF00892">
    <property type="entry name" value="EamA"/>
    <property type="match status" value="2"/>
</dbReference>
<feature type="compositionally biased region" description="Polar residues" evidence="5">
    <location>
        <begin position="17"/>
        <end position="42"/>
    </location>
</feature>
<feature type="domain" description="EamA" evidence="7">
    <location>
        <begin position="285"/>
        <end position="422"/>
    </location>
</feature>
<feature type="transmembrane region" description="Helical" evidence="6">
    <location>
        <begin position="229"/>
        <end position="250"/>
    </location>
</feature>
<feature type="transmembrane region" description="Helical" evidence="6">
    <location>
        <begin position="199"/>
        <end position="217"/>
    </location>
</feature>
<evidence type="ECO:0000256" key="2">
    <source>
        <dbReference type="ARBA" id="ARBA00022692"/>
    </source>
</evidence>
<keyword evidence="2 6" id="KW-0812">Transmembrane</keyword>
<feature type="transmembrane region" description="Helical" evidence="6">
    <location>
        <begin position="380"/>
        <end position="399"/>
    </location>
</feature>
<organism evidence="8 9">
    <name type="scientific">Stachybotrys chartarum (strain CBS 109288 / IBT 7711)</name>
    <name type="common">Toxic black mold</name>
    <name type="synonym">Stilbospora chartarum</name>
    <dbReference type="NCBI Taxonomy" id="1280523"/>
    <lineage>
        <taxon>Eukaryota</taxon>
        <taxon>Fungi</taxon>
        <taxon>Dikarya</taxon>
        <taxon>Ascomycota</taxon>
        <taxon>Pezizomycotina</taxon>
        <taxon>Sordariomycetes</taxon>
        <taxon>Hypocreomycetidae</taxon>
        <taxon>Hypocreales</taxon>
        <taxon>Stachybotryaceae</taxon>
        <taxon>Stachybotrys</taxon>
    </lineage>
</organism>
<gene>
    <name evidence="8" type="ORF">S7711_05937</name>
</gene>
<dbReference type="EMBL" id="KL648619">
    <property type="protein sequence ID" value="KEY67409.1"/>
    <property type="molecule type" value="Genomic_DNA"/>
</dbReference>
<dbReference type="PANTHER" id="PTHR22911:SF6">
    <property type="entry name" value="SOLUTE CARRIER FAMILY 35 MEMBER G1"/>
    <property type="match status" value="1"/>
</dbReference>
<dbReference type="GO" id="GO:0016020">
    <property type="term" value="C:membrane"/>
    <property type="evidence" value="ECO:0007669"/>
    <property type="project" value="UniProtKB-SubCell"/>
</dbReference>
<dbReference type="PANTHER" id="PTHR22911">
    <property type="entry name" value="ACYL-MALONYL CONDENSING ENZYME-RELATED"/>
    <property type="match status" value="1"/>
</dbReference>
<dbReference type="Proteomes" id="UP000028045">
    <property type="component" value="Unassembled WGS sequence"/>
</dbReference>
<evidence type="ECO:0000256" key="3">
    <source>
        <dbReference type="ARBA" id="ARBA00022989"/>
    </source>
</evidence>
<feature type="transmembrane region" description="Helical" evidence="6">
    <location>
        <begin position="347"/>
        <end position="368"/>
    </location>
</feature>
<comment type="subcellular location">
    <subcellularLocation>
        <location evidence="1">Membrane</location>
        <topology evidence="1">Multi-pass membrane protein</topology>
    </subcellularLocation>
</comment>
<feature type="region of interest" description="Disordered" evidence="5">
    <location>
        <begin position="429"/>
        <end position="470"/>
    </location>
</feature>
<feature type="region of interest" description="Disordered" evidence="5">
    <location>
        <begin position="1"/>
        <end position="88"/>
    </location>
</feature>